<evidence type="ECO:0000313" key="13">
    <source>
        <dbReference type="EMBL" id="SEN73116.1"/>
    </source>
</evidence>
<keyword evidence="6 10" id="KW-0547">Nucleotide-binding</keyword>
<comment type="similarity">
    <text evidence="2 10">Belongs to the class-I aminoacyl-tRNA synthetase family. Glutamate--tRNA ligase type 1 subfamily.</text>
</comment>
<comment type="catalytic activity">
    <reaction evidence="10">
        <text>tRNA(Glu) + L-glutamate + ATP = L-glutamyl-tRNA(Glu) + AMP + diphosphate</text>
        <dbReference type="Rhea" id="RHEA:23540"/>
        <dbReference type="Rhea" id="RHEA-COMP:9663"/>
        <dbReference type="Rhea" id="RHEA-COMP:9680"/>
        <dbReference type="ChEBI" id="CHEBI:29985"/>
        <dbReference type="ChEBI" id="CHEBI:30616"/>
        <dbReference type="ChEBI" id="CHEBI:33019"/>
        <dbReference type="ChEBI" id="CHEBI:78442"/>
        <dbReference type="ChEBI" id="CHEBI:78520"/>
        <dbReference type="ChEBI" id="CHEBI:456215"/>
        <dbReference type="EC" id="6.1.1.17"/>
    </reaction>
</comment>
<comment type="subunit">
    <text evidence="3 10">Monomer.</text>
</comment>
<accession>A0A1H8IYI9</accession>
<evidence type="ECO:0000259" key="11">
    <source>
        <dbReference type="Pfam" id="PF00749"/>
    </source>
</evidence>
<dbReference type="InterPro" id="IPR049940">
    <property type="entry name" value="GluQ/Sye"/>
</dbReference>
<proteinExistence type="inferred from homology"/>
<dbReference type="GO" id="GO:0006424">
    <property type="term" value="P:glutamyl-tRNA aminoacylation"/>
    <property type="evidence" value="ECO:0007669"/>
    <property type="project" value="UniProtKB-UniRule"/>
</dbReference>
<protein>
    <recommendedName>
        <fullName evidence="10">Glutamate--tRNA ligase</fullName>
        <ecNumber evidence="10">6.1.1.17</ecNumber>
    </recommendedName>
    <alternativeName>
        <fullName evidence="10">Glutamyl-tRNA synthetase</fullName>
        <shortName evidence="10">GluRS</shortName>
    </alternativeName>
</protein>
<dbReference type="InterPro" id="IPR014729">
    <property type="entry name" value="Rossmann-like_a/b/a_fold"/>
</dbReference>
<dbReference type="InterPro" id="IPR033910">
    <property type="entry name" value="GluRS_core"/>
</dbReference>
<keyword evidence="9 10" id="KW-0030">Aminoacyl-tRNA synthetase</keyword>
<dbReference type="PANTHER" id="PTHR43311">
    <property type="entry name" value="GLUTAMATE--TRNA LIGASE"/>
    <property type="match status" value="1"/>
</dbReference>
<dbReference type="InterPro" id="IPR000924">
    <property type="entry name" value="Glu/Gln-tRNA-synth"/>
</dbReference>
<dbReference type="InterPro" id="IPR020058">
    <property type="entry name" value="Glu/Gln-tRNA-synth_Ib_cat-dom"/>
</dbReference>
<dbReference type="GO" id="GO:0008270">
    <property type="term" value="F:zinc ion binding"/>
    <property type="evidence" value="ECO:0007669"/>
    <property type="project" value="InterPro"/>
</dbReference>
<dbReference type="PRINTS" id="PR00987">
    <property type="entry name" value="TRNASYNTHGLU"/>
</dbReference>
<dbReference type="Proteomes" id="UP000183898">
    <property type="component" value="Unassembled WGS sequence"/>
</dbReference>
<feature type="domain" description="Aminoacyl-tRNA synthetase class I anticodon-binding" evidence="12">
    <location>
        <begin position="355"/>
        <end position="497"/>
    </location>
</feature>
<evidence type="ECO:0000256" key="2">
    <source>
        <dbReference type="ARBA" id="ARBA00007894"/>
    </source>
</evidence>
<dbReference type="SUPFAM" id="SSF52374">
    <property type="entry name" value="Nucleotidylyl transferase"/>
    <property type="match status" value="1"/>
</dbReference>
<keyword evidence="8 10" id="KW-0648">Protein biosynthesis</keyword>
<keyword evidence="5 10" id="KW-0436">Ligase</keyword>
<dbReference type="AlphaFoldDB" id="A0A1H8IYI9"/>
<dbReference type="Gene3D" id="1.10.8.70">
    <property type="entry name" value="Glutamate-tRNA synthetase, class I, anticodon-binding domain 1"/>
    <property type="match status" value="1"/>
</dbReference>
<dbReference type="GO" id="GO:0005829">
    <property type="term" value="C:cytosol"/>
    <property type="evidence" value="ECO:0007669"/>
    <property type="project" value="TreeGrafter"/>
</dbReference>
<evidence type="ECO:0000256" key="5">
    <source>
        <dbReference type="ARBA" id="ARBA00022598"/>
    </source>
</evidence>
<reference evidence="13 14" key="1">
    <citation type="submission" date="2016-10" db="EMBL/GenBank/DDBJ databases">
        <authorList>
            <person name="de Groot N.N."/>
        </authorList>
    </citation>
    <scope>NUCLEOTIDE SEQUENCE [LARGE SCALE GENOMIC DNA]</scope>
    <source>
        <strain evidence="13 14">Nl18</strain>
    </source>
</reference>
<sequence length="503" mass="56803">MQIAHTGCRNVKARLTYILVKWRVSTTVELIPVIGASPMIRTRFAPSPTGYLHIGGARTALFSWAYARKHGGKFVLRIEDTDLERSTAQSTQAILDGMAWLGLDYDEGPFYQMQRLARYHEVAEQLLRTGRAYYCYCSREELDAMREQQRAAGLKPRYDGRWRDSKEEPPAGVKPVVRLKNPLDGEVTFKDLIKGEITVANSELDDLVLLRGDGVPTYNFGVVIDDLDMNITHVIRGDDHVNNTPRQINILKALGAPLPQYAHVPMILGPDGERLSKRHGAVSVMQYREDGYLPEALVNYLARLGWSHGDEEIFSREQLVEWFDLSNINRSPAKFNPEKLQWLNQQYLKTADNERLAELVKPFLAADGCDVTGKGVPDLRKVMNLLKERVNTIAELADAAVYFFRPLEPVEELRAQYFTAEAKVPILDLQTKLATVEWESHAINDAIKASATAHGVKMPKVAMPLRVMVTGEAQTPAINAVLELLGREETLRRMDKQLEYFSN</sequence>
<evidence type="ECO:0000256" key="1">
    <source>
        <dbReference type="ARBA" id="ARBA00004496"/>
    </source>
</evidence>
<dbReference type="CDD" id="cd00808">
    <property type="entry name" value="GluRS_core"/>
    <property type="match status" value="1"/>
</dbReference>
<feature type="domain" description="Glutamyl/glutaminyl-tRNA synthetase class Ib catalytic" evidence="11">
    <location>
        <begin position="40"/>
        <end position="342"/>
    </location>
</feature>
<evidence type="ECO:0000256" key="3">
    <source>
        <dbReference type="ARBA" id="ARBA00011245"/>
    </source>
</evidence>
<dbReference type="InterPro" id="IPR004527">
    <property type="entry name" value="Glu-tRNA-ligase_bac/mito"/>
</dbReference>
<feature type="binding site" evidence="10">
    <location>
        <position position="277"/>
    </location>
    <ligand>
        <name>ATP</name>
        <dbReference type="ChEBI" id="CHEBI:30616"/>
    </ligand>
</feature>
<feature type="short sequence motif" description="'KMSKS' region" evidence="10">
    <location>
        <begin position="274"/>
        <end position="278"/>
    </location>
</feature>
<dbReference type="GO" id="GO:0005524">
    <property type="term" value="F:ATP binding"/>
    <property type="evidence" value="ECO:0007669"/>
    <property type="project" value="UniProtKB-UniRule"/>
</dbReference>
<dbReference type="InterPro" id="IPR020751">
    <property type="entry name" value="aa-tRNA-synth_I_codon-bd_sub2"/>
</dbReference>
<evidence type="ECO:0000256" key="10">
    <source>
        <dbReference type="HAMAP-Rule" id="MF_00022"/>
    </source>
</evidence>
<dbReference type="Gene3D" id="1.10.10.350">
    <property type="match status" value="1"/>
</dbReference>
<dbReference type="PANTHER" id="PTHR43311:SF2">
    <property type="entry name" value="GLUTAMATE--TRNA LIGASE, MITOCHONDRIAL-RELATED"/>
    <property type="match status" value="1"/>
</dbReference>
<dbReference type="SUPFAM" id="SSF48163">
    <property type="entry name" value="An anticodon-binding domain of class I aminoacyl-tRNA synthetases"/>
    <property type="match status" value="1"/>
</dbReference>
<gene>
    <name evidence="10" type="primary">gltX</name>
    <name evidence="13" type="ORF">SAMN05216404_106217</name>
</gene>
<name>A0A1H8IYI9_9PROT</name>
<dbReference type="EMBL" id="FOCT01000006">
    <property type="protein sequence ID" value="SEN73116.1"/>
    <property type="molecule type" value="Genomic_DNA"/>
</dbReference>
<dbReference type="Pfam" id="PF00749">
    <property type="entry name" value="tRNA-synt_1c"/>
    <property type="match status" value="1"/>
</dbReference>
<comment type="subcellular location">
    <subcellularLocation>
        <location evidence="1 10">Cytoplasm</location>
    </subcellularLocation>
</comment>
<dbReference type="HAMAP" id="MF_00022">
    <property type="entry name" value="Glu_tRNA_synth_type1"/>
    <property type="match status" value="1"/>
</dbReference>
<dbReference type="FunFam" id="3.40.50.620:FF:000007">
    <property type="entry name" value="Glutamate--tRNA ligase"/>
    <property type="match status" value="1"/>
</dbReference>
<organism evidence="13 14">
    <name type="scientific">Nitrosospira multiformis</name>
    <dbReference type="NCBI Taxonomy" id="1231"/>
    <lineage>
        <taxon>Bacteria</taxon>
        <taxon>Pseudomonadati</taxon>
        <taxon>Pseudomonadota</taxon>
        <taxon>Betaproteobacteria</taxon>
        <taxon>Nitrosomonadales</taxon>
        <taxon>Nitrosomonadaceae</taxon>
        <taxon>Nitrosospira</taxon>
    </lineage>
</organism>
<dbReference type="GO" id="GO:0004818">
    <property type="term" value="F:glutamate-tRNA ligase activity"/>
    <property type="evidence" value="ECO:0007669"/>
    <property type="project" value="UniProtKB-UniRule"/>
</dbReference>
<evidence type="ECO:0000256" key="7">
    <source>
        <dbReference type="ARBA" id="ARBA00022840"/>
    </source>
</evidence>
<evidence type="ECO:0000256" key="4">
    <source>
        <dbReference type="ARBA" id="ARBA00022490"/>
    </source>
</evidence>
<feature type="short sequence motif" description="'HIGH' region" evidence="10">
    <location>
        <begin position="46"/>
        <end position="56"/>
    </location>
</feature>
<keyword evidence="7 10" id="KW-0067">ATP-binding</keyword>
<dbReference type="EC" id="6.1.1.17" evidence="10"/>
<evidence type="ECO:0000256" key="6">
    <source>
        <dbReference type="ARBA" id="ARBA00022741"/>
    </source>
</evidence>
<evidence type="ECO:0000256" key="9">
    <source>
        <dbReference type="ARBA" id="ARBA00023146"/>
    </source>
</evidence>
<dbReference type="InterPro" id="IPR020752">
    <property type="entry name" value="Glu-tRNA-synth_I_codon-bd_sub1"/>
</dbReference>
<comment type="caution">
    <text evidence="10">Lacks conserved residue(s) required for the propagation of feature annotation.</text>
</comment>
<keyword evidence="4 10" id="KW-0963">Cytoplasm</keyword>
<dbReference type="InterPro" id="IPR008925">
    <property type="entry name" value="aa_tRNA-synth_I_cd-bd_sf"/>
</dbReference>
<dbReference type="PROSITE" id="PS00178">
    <property type="entry name" value="AA_TRNA_LIGASE_I"/>
    <property type="match status" value="1"/>
</dbReference>
<evidence type="ECO:0000259" key="12">
    <source>
        <dbReference type="Pfam" id="PF19269"/>
    </source>
</evidence>
<evidence type="ECO:0000313" key="14">
    <source>
        <dbReference type="Proteomes" id="UP000183898"/>
    </source>
</evidence>
<dbReference type="GO" id="GO:0000049">
    <property type="term" value="F:tRNA binding"/>
    <property type="evidence" value="ECO:0007669"/>
    <property type="project" value="InterPro"/>
</dbReference>
<dbReference type="NCBIfam" id="TIGR00464">
    <property type="entry name" value="gltX_bact"/>
    <property type="match status" value="1"/>
</dbReference>
<dbReference type="InterPro" id="IPR001412">
    <property type="entry name" value="aa-tRNA-synth_I_CS"/>
</dbReference>
<dbReference type="Pfam" id="PF19269">
    <property type="entry name" value="Anticodon_2"/>
    <property type="match status" value="1"/>
</dbReference>
<comment type="function">
    <text evidence="10">Catalyzes the attachment of glutamate to tRNA(Glu) in a two-step reaction: glutamate is first activated by ATP to form Glu-AMP and then transferred to the acceptor end of tRNA(Glu).</text>
</comment>
<evidence type="ECO:0000256" key="8">
    <source>
        <dbReference type="ARBA" id="ARBA00022917"/>
    </source>
</evidence>
<dbReference type="Gene3D" id="3.40.50.620">
    <property type="entry name" value="HUPs"/>
    <property type="match status" value="1"/>
</dbReference>
<dbReference type="InterPro" id="IPR045462">
    <property type="entry name" value="aa-tRNA-synth_I_cd-bd"/>
</dbReference>